<dbReference type="GO" id="GO:0006457">
    <property type="term" value="P:protein folding"/>
    <property type="evidence" value="ECO:0007669"/>
    <property type="project" value="InterPro"/>
</dbReference>
<dbReference type="Gene3D" id="2.40.100.10">
    <property type="entry name" value="Cyclophilin-like"/>
    <property type="match status" value="1"/>
</dbReference>
<keyword evidence="7 10" id="KW-0697">Rotamase</keyword>
<dbReference type="PRINTS" id="PR00153">
    <property type="entry name" value="CSAPPISMRASE"/>
</dbReference>
<dbReference type="EnsemblMetazoa" id="AARA003956-RA">
    <property type="protein sequence ID" value="AARA003956-PA"/>
    <property type="gene ID" value="AARA003956"/>
</dbReference>
<dbReference type="PROSITE" id="PS50102">
    <property type="entry name" value="RRM"/>
    <property type="match status" value="1"/>
</dbReference>
<dbReference type="FunFam" id="2.40.100.10:FF:000010">
    <property type="entry name" value="Peptidyl-prolyl cis-trans isomerase E"/>
    <property type="match status" value="1"/>
</dbReference>
<dbReference type="InterPro" id="IPR034168">
    <property type="entry name" value="PPIE_RRM"/>
</dbReference>
<dbReference type="CTD" id="36984"/>
<dbReference type="InterPro" id="IPR002130">
    <property type="entry name" value="Cyclophilin-type_PPIase_dom"/>
</dbReference>
<dbReference type="InterPro" id="IPR003954">
    <property type="entry name" value="RRM_euk-type"/>
</dbReference>
<dbReference type="InterPro" id="IPR020892">
    <property type="entry name" value="Cyclophilin-type_PPIase_CS"/>
</dbReference>
<dbReference type="FunFam" id="3.30.70.330:FF:000321">
    <property type="entry name" value="Peptidyl-prolyl cis-trans isomerase E"/>
    <property type="match status" value="1"/>
</dbReference>
<comment type="function">
    <text evidence="10">Catalyzes the cis-trans isomerization of proline imidic peptide bonds in proteins.</text>
</comment>
<sequence>MTSDKRTVYVGGLSEEVTEKLITDAFIPFGDLVDIQMPIDYESQKHRGFAFIEFENAEDAAAAVDNMNDSELCGRTIRVNTAKPQRIKEGSNRPVWADDNWLQKHAGATLKNDGENGAEQPMDTGTDEVQPKEPKAAEEKKRNPQVFFDIRIGNSDVGRIIMVLRADVVPKTAENFRALCTGEQGFGYKGSTFHRIIPEFMCQGGDFTANNGSGGKSIYGKKFADENFILKHTGFGVLSMANSGPNTNGSQFFICTEKTDWLDGKHVVFGNVISGADVVRKMERCGSKGGRVQQKVTIVACGEVKG</sequence>
<dbReference type="SMART" id="SM00361">
    <property type="entry name" value="RRM_1"/>
    <property type="match status" value="1"/>
</dbReference>
<dbReference type="GO" id="GO:0003723">
    <property type="term" value="F:RNA binding"/>
    <property type="evidence" value="ECO:0007669"/>
    <property type="project" value="UniProtKB-UniRule"/>
</dbReference>
<feature type="compositionally biased region" description="Basic and acidic residues" evidence="11">
    <location>
        <begin position="129"/>
        <end position="141"/>
    </location>
</feature>
<dbReference type="Gene3D" id="3.30.70.330">
    <property type="match status" value="1"/>
</dbReference>
<proteinExistence type="inferred from homology"/>
<organism evidence="12 13">
    <name type="scientific">Anopheles arabiensis</name>
    <name type="common">Mosquito</name>
    <dbReference type="NCBI Taxonomy" id="7173"/>
    <lineage>
        <taxon>Eukaryota</taxon>
        <taxon>Metazoa</taxon>
        <taxon>Ecdysozoa</taxon>
        <taxon>Arthropoda</taxon>
        <taxon>Hexapoda</taxon>
        <taxon>Insecta</taxon>
        <taxon>Pterygota</taxon>
        <taxon>Neoptera</taxon>
        <taxon>Endopterygota</taxon>
        <taxon>Diptera</taxon>
        <taxon>Nematocera</taxon>
        <taxon>Culicoidea</taxon>
        <taxon>Culicidae</taxon>
        <taxon>Anophelinae</taxon>
        <taxon>Anopheles</taxon>
    </lineage>
</organism>
<dbReference type="CDD" id="cd12347">
    <property type="entry name" value="RRM_PPIE"/>
    <property type="match status" value="1"/>
</dbReference>
<evidence type="ECO:0000256" key="3">
    <source>
        <dbReference type="ARBA" id="ARBA00009483"/>
    </source>
</evidence>
<evidence type="ECO:0000256" key="4">
    <source>
        <dbReference type="ARBA" id="ARBA00013194"/>
    </source>
</evidence>
<dbReference type="EMBL" id="APCN01001736">
    <property type="status" value="NOT_ANNOTATED_CDS"/>
    <property type="molecule type" value="Genomic_DNA"/>
</dbReference>
<evidence type="ECO:0000256" key="11">
    <source>
        <dbReference type="SAM" id="MobiDB-lite"/>
    </source>
</evidence>
<dbReference type="SMART" id="SM00360">
    <property type="entry name" value="RRM"/>
    <property type="match status" value="1"/>
</dbReference>
<feature type="region of interest" description="Disordered" evidence="11">
    <location>
        <begin position="110"/>
        <end position="141"/>
    </location>
</feature>
<evidence type="ECO:0000256" key="8">
    <source>
        <dbReference type="ARBA" id="ARBA00023235"/>
    </source>
</evidence>
<evidence type="ECO:0000256" key="10">
    <source>
        <dbReference type="PIRNR" id="PIRNR001475"/>
    </source>
</evidence>
<keyword evidence="9" id="KW-0539">Nucleus</keyword>
<dbReference type="GO" id="GO:0003755">
    <property type="term" value="F:peptidyl-prolyl cis-trans isomerase activity"/>
    <property type="evidence" value="ECO:0007669"/>
    <property type="project" value="UniProtKB-KW"/>
</dbReference>
<dbReference type="SUPFAM" id="SSF50891">
    <property type="entry name" value="Cyclophilin-like"/>
    <property type="match status" value="1"/>
</dbReference>
<evidence type="ECO:0000256" key="9">
    <source>
        <dbReference type="ARBA" id="ARBA00023242"/>
    </source>
</evidence>
<dbReference type="GO" id="GO:0000398">
    <property type="term" value="P:mRNA splicing, via spliceosome"/>
    <property type="evidence" value="ECO:0007669"/>
    <property type="project" value="UniProtKB-ARBA"/>
</dbReference>
<dbReference type="InterPro" id="IPR029000">
    <property type="entry name" value="Cyclophilin-like_dom_sf"/>
</dbReference>
<dbReference type="GO" id="GO:0005739">
    <property type="term" value="C:mitochondrion"/>
    <property type="evidence" value="ECO:0007669"/>
    <property type="project" value="TreeGrafter"/>
</dbReference>
<evidence type="ECO:0000313" key="12">
    <source>
        <dbReference type="EnsemblMetazoa" id="AARA003956-PA"/>
    </source>
</evidence>
<dbReference type="PANTHER" id="PTHR11071:SF561">
    <property type="entry name" value="PEPTIDYL-PROLYL CIS-TRANS ISOMERASE D-RELATED"/>
    <property type="match status" value="1"/>
</dbReference>
<dbReference type="VEuPathDB" id="VectorBase:AARA003956"/>
<dbReference type="PIRSF" id="PIRSF001475">
    <property type="entry name" value="PPI_cyclophilin_E"/>
    <property type="match status" value="1"/>
</dbReference>
<dbReference type="GO" id="GO:0032991">
    <property type="term" value="C:protein-containing complex"/>
    <property type="evidence" value="ECO:0007669"/>
    <property type="project" value="UniProtKB-ARBA"/>
</dbReference>
<dbReference type="VEuPathDB" id="VectorBase:AARA21_007430"/>
<dbReference type="GO" id="GO:0016018">
    <property type="term" value="F:cyclosporin A binding"/>
    <property type="evidence" value="ECO:0007669"/>
    <property type="project" value="TreeGrafter"/>
</dbReference>
<keyword evidence="6" id="KW-0694">RNA-binding</keyword>
<dbReference type="GeneID" id="120904174"/>
<evidence type="ECO:0000256" key="6">
    <source>
        <dbReference type="ARBA" id="ARBA00022884"/>
    </source>
</evidence>
<dbReference type="Proteomes" id="UP000075840">
    <property type="component" value="Unassembled WGS sequence"/>
</dbReference>
<evidence type="ECO:0000256" key="5">
    <source>
        <dbReference type="ARBA" id="ARBA00021137"/>
    </source>
</evidence>
<dbReference type="PROSITE" id="PS00170">
    <property type="entry name" value="CSA_PPIASE_1"/>
    <property type="match status" value="1"/>
</dbReference>
<dbReference type="InterPro" id="IPR035979">
    <property type="entry name" value="RBD_domain_sf"/>
</dbReference>
<name>A0A182HRR1_ANOAR</name>
<keyword evidence="13" id="KW-1185">Reference proteome</keyword>
<dbReference type="PROSITE" id="PS50072">
    <property type="entry name" value="CSA_PPIASE_2"/>
    <property type="match status" value="1"/>
</dbReference>
<dbReference type="PANTHER" id="PTHR11071">
    <property type="entry name" value="PEPTIDYL-PROLYL CIS-TRANS ISOMERASE"/>
    <property type="match status" value="1"/>
</dbReference>
<evidence type="ECO:0000256" key="7">
    <source>
        <dbReference type="ARBA" id="ARBA00023110"/>
    </source>
</evidence>
<dbReference type="KEGG" id="aara:120904174"/>
<dbReference type="InterPro" id="IPR012677">
    <property type="entry name" value="Nucleotide-bd_a/b_plait_sf"/>
</dbReference>
<dbReference type="RefSeq" id="XP_040169919.1">
    <property type="nucleotide sequence ID" value="XM_040313985.1"/>
</dbReference>
<accession>A0A182HRR1</accession>
<dbReference type="Pfam" id="PF00076">
    <property type="entry name" value="RRM_1"/>
    <property type="match status" value="1"/>
</dbReference>
<dbReference type="EC" id="5.2.1.8" evidence="4 10"/>
<dbReference type="AlphaFoldDB" id="A0A182HRR1"/>
<comment type="similarity">
    <text evidence="3 10">Belongs to the cyclophilin-type PPIase family. PPIase E subfamily.</text>
</comment>
<evidence type="ECO:0000256" key="2">
    <source>
        <dbReference type="ARBA" id="ARBA00004123"/>
    </source>
</evidence>
<evidence type="ECO:0000256" key="1">
    <source>
        <dbReference type="ARBA" id="ARBA00000971"/>
    </source>
</evidence>
<comment type="subcellular location">
    <subcellularLocation>
        <location evidence="2">Nucleus</location>
    </subcellularLocation>
</comment>
<evidence type="ECO:0000313" key="13">
    <source>
        <dbReference type="Proteomes" id="UP000075840"/>
    </source>
</evidence>
<dbReference type="InterPro" id="IPR016304">
    <property type="entry name" value="PPIE"/>
</dbReference>
<keyword evidence="8 10" id="KW-0413">Isomerase</keyword>
<reference evidence="12" key="1">
    <citation type="submission" date="2022-08" db="UniProtKB">
        <authorList>
            <consortium name="EnsemblMetazoa"/>
        </authorList>
    </citation>
    <scope>IDENTIFICATION</scope>
    <source>
        <strain evidence="12">Dongola</strain>
    </source>
</reference>
<dbReference type="InterPro" id="IPR000504">
    <property type="entry name" value="RRM_dom"/>
</dbReference>
<dbReference type="Pfam" id="PF00160">
    <property type="entry name" value="Pro_isomerase"/>
    <property type="match status" value="1"/>
</dbReference>
<protein>
    <recommendedName>
        <fullName evidence="5 10">Peptidyl-prolyl cis-trans isomerase E</fullName>
        <shortName evidence="10">PPIase E</shortName>
        <ecNumber evidence="4 10">5.2.1.8</ecNumber>
    </recommendedName>
</protein>
<dbReference type="SUPFAM" id="SSF54928">
    <property type="entry name" value="RNA-binding domain, RBD"/>
    <property type="match status" value="1"/>
</dbReference>
<dbReference type="CDD" id="cd01926">
    <property type="entry name" value="cyclophilin_ABH_like"/>
    <property type="match status" value="1"/>
</dbReference>
<dbReference type="GO" id="GO:0005634">
    <property type="term" value="C:nucleus"/>
    <property type="evidence" value="ECO:0007669"/>
    <property type="project" value="UniProtKB-SubCell"/>
</dbReference>
<comment type="catalytic activity">
    <reaction evidence="1 10">
        <text>[protein]-peptidylproline (omega=180) = [protein]-peptidylproline (omega=0)</text>
        <dbReference type="Rhea" id="RHEA:16237"/>
        <dbReference type="Rhea" id="RHEA-COMP:10747"/>
        <dbReference type="Rhea" id="RHEA-COMP:10748"/>
        <dbReference type="ChEBI" id="CHEBI:83833"/>
        <dbReference type="ChEBI" id="CHEBI:83834"/>
        <dbReference type="EC" id="5.2.1.8"/>
    </reaction>
</comment>